<dbReference type="EMBL" id="JANBUK010000542">
    <property type="protein sequence ID" value="KAJ2789574.1"/>
    <property type="molecule type" value="Genomic_DNA"/>
</dbReference>
<proteinExistence type="predicted"/>
<organism evidence="1 2">
    <name type="scientific">Coemansia linderi</name>
    <dbReference type="NCBI Taxonomy" id="2663919"/>
    <lineage>
        <taxon>Eukaryota</taxon>
        <taxon>Fungi</taxon>
        <taxon>Fungi incertae sedis</taxon>
        <taxon>Zoopagomycota</taxon>
        <taxon>Kickxellomycotina</taxon>
        <taxon>Kickxellomycetes</taxon>
        <taxon>Kickxellales</taxon>
        <taxon>Kickxellaceae</taxon>
        <taxon>Coemansia</taxon>
    </lineage>
</organism>
<evidence type="ECO:0000313" key="1">
    <source>
        <dbReference type="EMBL" id="KAJ2789574.1"/>
    </source>
</evidence>
<protein>
    <submittedName>
        <fullName evidence="1">Uncharacterized protein</fullName>
    </submittedName>
</protein>
<name>A0ACC1KGP5_9FUNG</name>
<keyword evidence="2" id="KW-1185">Reference proteome</keyword>
<comment type="caution">
    <text evidence="1">The sequence shown here is derived from an EMBL/GenBank/DDBJ whole genome shotgun (WGS) entry which is preliminary data.</text>
</comment>
<sequence length="282" mass="31137">MVANKLIPNYHLGGWYADANMADGSYRITYRSSSPLHSLQVVSPATGIQYSTRTDLMIIQTIREPVPVDNGDDFWARLSEELSPVLLRLTIAVFFLKKTGIWKFVCQTISNADQPETKELALAETGARVAFVAASNAYPQALLVRHGATNLGVFLFCKIVISSGMFLLRELLVCPGELFLCKIVVSSDVFLLREITVSPRALLLRGNVIFLDMLCRCNNVVLLGALLLRDNATSSGVLHHRDNAACLDLVRHREKSSELHHHLEAGQKAGMFGSQHTHVPAD</sequence>
<reference evidence="1" key="1">
    <citation type="submission" date="2022-07" db="EMBL/GenBank/DDBJ databases">
        <title>Phylogenomic reconstructions and comparative analyses of Kickxellomycotina fungi.</title>
        <authorList>
            <person name="Reynolds N.K."/>
            <person name="Stajich J.E."/>
            <person name="Barry K."/>
            <person name="Grigoriev I.V."/>
            <person name="Crous P."/>
            <person name="Smith M.E."/>
        </authorList>
    </citation>
    <scope>NUCLEOTIDE SEQUENCE</scope>
    <source>
        <strain evidence="1">BCRC 34191</strain>
    </source>
</reference>
<dbReference type="Proteomes" id="UP001140066">
    <property type="component" value="Unassembled WGS sequence"/>
</dbReference>
<accession>A0ACC1KGP5</accession>
<gene>
    <name evidence="1" type="ORF">GGI18_002324</name>
</gene>
<evidence type="ECO:0000313" key="2">
    <source>
        <dbReference type="Proteomes" id="UP001140066"/>
    </source>
</evidence>